<feature type="coiled-coil region" evidence="1">
    <location>
        <begin position="369"/>
        <end position="396"/>
    </location>
</feature>
<dbReference type="EMBL" id="LNYH01000032">
    <property type="protein sequence ID" value="KTD30474.1"/>
    <property type="molecule type" value="Genomic_DNA"/>
</dbReference>
<dbReference type="OrthoDB" id="5618731at2"/>
<feature type="coiled-coil region" evidence="1">
    <location>
        <begin position="155"/>
        <end position="182"/>
    </location>
</feature>
<sequence>MPILTPRQKRIIEAIKQNHKRLLETRMVANLDHNDIEPEKISAWMNEIGEVRKLQNEYLSHITDLPDLSQKVGDGALAALAGGGLGSFFFLGSNLASSGITGSIKNMLDFGSGDPASIAKETVIGSFSVALAGLTTYVLYKAFEDSEKGDKGKTFEEFKEQIEKEEDLSKQIKNKSLELSKEVIKLFHFREMLLLGKITDNPLEGDARAEFIRRANLEKENKKAIDAAIEAYFLRELSRLFNQSFKDLYDVHTKDIEEEEASFFKKWFHQFFDSPKVRQNYSQKIQLEFMSLCREYLIQEMNEPRFFTKYPKVTATMGGVLVGALVLGTLALALGGPITWGIAAIALVSFAVAAVATYLLVTKVDKIHYKRSKSNREAIQEAVDKIDDEFLRLQEEIVERKETSESDIKQSKDFEKIDEGFLGFGEKMIAKGASDSWLREYAARYRHSKAIEIDLGDTFKKLVTESDTQTEQLISEIREGNVESLKKFIKDTQEYLLAEEHQDTIQAFGLIEKIKEQVILIAASVEVTPAELLAFYKLPINEGGLGGFEADLGMVQKLTPKVDHQKQESHENPYAELCDAAQEIYSNAPFSKIEKWFRGDARLLNMLGIPSENEGLDLTSDNIDEYLNNSYEILYSLNPRIKPSSKGIDPLEQHAGLSSEFVFYRMVLLAQLAKLCDKTNHQVTSNVQYKIKAFVKERFHIEPELFFEEMNNQLLMLEEPDENALFYYHKGKKIYCTHLDNVTQMLHLDAAYNTVHVKPRNILDFYIQGYLKGKEKGVFAYKKAETDLNPQGSEYYLNTVQKYIENTKGFMSLYQNHVPLLSSGILKCYKFSLSKQVYQTMLRIMLELDKVVQHEEHQNEADYLKKAFMDLYSFSKNHCYPLRDESDAMNLIETAKNQLESEDYEVKIEADLIYELIPNLSSQIHVEKNEVSKVSIFPRIEKNDRKGKDKDLGYSHGSSSQYG</sequence>
<feature type="transmembrane region" description="Helical" evidence="3">
    <location>
        <begin position="340"/>
        <end position="361"/>
    </location>
</feature>
<feature type="compositionally biased region" description="Basic and acidic residues" evidence="2">
    <location>
        <begin position="942"/>
        <end position="953"/>
    </location>
</feature>
<evidence type="ECO:0000313" key="5">
    <source>
        <dbReference type="Proteomes" id="UP000054761"/>
    </source>
</evidence>
<feature type="region of interest" description="Disordered" evidence="2">
    <location>
        <begin position="942"/>
        <end position="963"/>
    </location>
</feature>
<evidence type="ECO:0000256" key="2">
    <source>
        <dbReference type="SAM" id="MobiDB-lite"/>
    </source>
</evidence>
<comment type="caution">
    <text evidence="4">The sequence shown here is derived from an EMBL/GenBank/DDBJ whole genome shotgun (WGS) entry which is preliminary data.</text>
</comment>
<dbReference type="RefSeq" id="WP_058501114.1">
    <property type="nucleotide sequence ID" value="NZ_CAAAJA010000035.1"/>
</dbReference>
<proteinExistence type="predicted"/>
<organism evidence="4 5">
    <name type="scientific">Legionella israelensis</name>
    <dbReference type="NCBI Taxonomy" id="454"/>
    <lineage>
        <taxon>Bacteria</taxon>
        <taxon>Pseudomonadati</taxon>
        <taxon>Pseudomonadota</taxon>
        <taxon>Gammaproteobacteria</taxon>
        <taxon>Legionellales</taxon>
        <taxon>Legionellaceae</taxon>
        <taxon>Legionella</taxon>
    </lineage>
</organism>
<evidence type="ECO:0000256" key="1">
    <source>
        <dbReference type="SAM" id="Coils"/>
    </source>
</evidence>
<dbReference type="Proteomes" id="UP000054761">
    <property type="component" value="Unassembled WGS sequence"/>
</dbReference>
<dbReference type="AlphaFoldDB" id="A0A0W0WDN9"/>
<evidence type="ECO:0000256" key="3">
    <source>
        <dbReference type="SAM" id="Phobius"/>
    </source>
</evidence>
<keyword evidence="5" id="KW-1185">Reference proteome</keyword>
<reference evidence="4 5" key="1">
    <citation type="submission" date="2015-11" db="EMBL/GenBank/DDBJ databases">
        <title>Genomic analysis of 38 Legionella species identifies large and diverse effector repertoires.</title>
        <authorList>
            <person name="Burstein D."/>
            <person name="Amaro F."/>
            <person name="Zusman T."/>
            <person name="Lifshitz Z."/>
            <person name="Cohen O."/>
            <person name="Gilbert J.A."/>
            <person name="Pupko T."/>
            <person name="Shuman H.A."/>
            <person name="Segal G."/>
        </authorList>
    </citation>
    <scope>NUCLEOTIDE SEQUENCE [LARGE SCALE GENOMIC DNA]</scope>
    <source>
        <strain evidence="4 5">Bercovier 4</strain>
    </source>
</reference>
<feature type="transmembrane region" description="Helical" evidence="3">
    <location>
        <begin position="313"/>
        <end position="334"/>
    </location>
</feature>
<keyword evidence="1" id="KW-0175">Coiled coil</keyword>
<gene>
    <name evidence="4" type="ORF">Lisr_0736</name>
</gene>
<accession>A0A0W0WDN9</accession>
<name>A0A0W0WDN9_9GAMM</name>
<keyword evidence="3" id="KW-0472">Membrane</keyword>
<dbReference type="PATRIC" id="fig|454.4.peg.791"/>
<keyword evidence="3" id="KW-1133">Transmembrane helix</keyword>
<protein>
    <submittedName>
        <fullName evidence="4">Uncharacterized protein</fullName>
    </submittedName>
</protein>
<keyword evidence="3" id="KW-0812">Transmembrane</keyword>
<evidence type="ECO:0000313" key="4">
    <source>
        <dbReference type="EMBL" id="KTD30474.1"/>
    </source>
</evidence>